<proteinExistence type="predicted"/>
<evidence type="ECO:0000313" key="3">
    <source>
        <dbReference type="Proteomes" id="UP000054516"/>
    </source>
</evidence>
<dbReference type="Proteomes" id="UP000054516">
    <property type="component" value="Unassembled WGS sequence"/>
</dbReference>
<keyword evidence="3" id="KW-1185">Reference proteome</keyword>
<evidence type="ECO:0000313" key="2">
    <source>
        <dbReference type="EMBL" id="GAP86943.1"/>
    </source>
</evidence>
<dbReference type="SMART" id="SM00248">
    <property type="entry name" value="ANK"/>
    <property type="match status" value="2"/>
</dbReference>
<dbReference type="PROSITE" id="PS50088">
    <property type="entry name" value="ANK_REPEAT"/>
    <property type="match status" value="1"/>
</dbReference>
<name>A0A1W2TFT7_ROSNE</name>
<organism evidence="2">
    <name type="scientific">Rosellinia necatrix</name>
    <name type="common">White root-rot fungus</name>
    <dbReference type="NCBI Taxonomy" id="77044"/>
    <lineage>
        <taxon>Eukaryota</taxon>
        <taxon>Fungi</taxon>
        <taxon>Dikarya</taxon>
        <taxon>Ascomycota</taxon>
        <taxon>Pezizomycotina</taxon>
        <taxon>Sordariomycetes</taxon>
        <taxon>Xylariomycetidae</taxon>
        <taxon>Xylariales</taxon>
        <taxon>Xylariaceae</taxon>
        <taxon>Rosellinia</taxon>
    </lineage>
</organism>
<accession>A0A1W2TFT7</accession>
<dbReference type="InterPro" id="IPR036770">
    <property type="entry name" value="Ankyrin_rpt-contain_sf"/>
</dbReference>
<protein>
    <submittedName>
        <fullName evidence="2">Uncharacterized protein</fullName>
    </submittedName>
</protein>
<dbReference type="Pfam" id="PF00023">
    <property type="entry name" value="Ank"/>
    <property type="match status" value="1"/>
</dbReference>
<sequence length="263" mass="29866">MDTLETAVADLHIAPRNDNQVPSVNQQPEIQITGGCFENLSPEIWLIVNDHLDSLSDTFRLSRVNKFLWSLLIPARARPEAKRHAVVPTPHEFYRPSMLCLEIKRNPSCLDDIRKIIAVYKEINPALIETNRTPCHRPPLHVAVVLNRLDIVELILDAGVSINIRWSLGLGNQCHTKAHEECFSQRRRRCKNALTLAKEYGHREMQNYLIQRGIEELSWDKPGLRIKLPRPSVMCHGCALSFDGEECGLFNCPIISKLLAAGQ</sequence>
<evidence type="ECO:0000256" key="1">
    <source>
        <dbReference type="PROSITE-ProRule" id="PRU00023"/>
    </source>
</evidence>
<dbReference type="Gene3D" id="1.25.40.20">
    <property type="entry name" value="Ankyrin repeat-containing domain"/>
    <property type="match status" value="1"/>
</dbReference>
<keyword evidence="1" id="KW-0040">ANK repeat</keyword>
<dbReference type="SUPFAM" id="SSF48403">
    <property type="entry name" value="Ankyrin repeat"/>
    <property type="match status" value="1"/>
</dbReference>
<gene>
    <name evidence="2" type="ORF">SAMD00023353_2400940</name>
</gene>
<dbReference type="AlphaFoldDB" id="A0A1W2TFT7"/>
<reference evidence="2" key="1">
    <citation type="submission" date="2016-03" db="EMBL/GenBank/DDBJ databases">
        <title>Draft genome sequence of Rosellinia necatrix.</title>
        <authorList>
            <person name="Kanematsu S."/>
        </authorList>
    </citation>
    <scope>NUCLEOTIDE SEQUENCE [LARGE SCALE GENOMIC DNA]</scope>
    <source>
        <strain evidence="2">W97</strain>
    </source>
</reference>
<dbReference type="EMBL" id="DF977469">
    <property type="protein sequence ID" value="GAP86943.1"/>
    <property type="molecule type" value="Genomic_DNA"/>
</dbReference>
<dbReference type="OrthoDB" id="4772038at2759"/>
<dbReference type="PROSITE" id="PS50297">
    <property type="entry name" value="ANK_REP_REGION"/>
    <property type="match status" value="1"/>
</dbReference>
<feature type="repeat" description="ANK" evidence="1">
    <location>
        <begin position="135"/>
        <end position="167"/>
    </location>
</feature>
<dbReference type="InterPro" id="IPR002110">
    <property type="entry name" value="Ankyrin_rpt"/>
</dbReference>